<dbReference type="KEGG" id="nhu:H0264_24385"/>
<protein>
    <submittedName>
        <fullName evidence="4">AAA family ATPase</fullName>
    </submittedName>
</protein>
<evidence type="ECO:0000259" key="3">
    <source>
        <dbReference type="PROSITE" id="PS50043"/>
    </source>
</evidence>
<dbReference type="SUPFAM" id="SSF52540">
    <property type="entry name" value="P-loop containing nucleoside triphosphate hydrolases"/>
    <property type="match status" value="1"/>
</dbReference>
<dbReference type="SMART" id="SM00421">
    <property type="entry name" value="HTH_LUXR"/>
    <property type="match status" value="1"/>
</dbReference>
<dbReference type="Pfam" id="PF13191">
    <property type="entry name" value="AAA_16"/>
    <property type="match status" value="1"/>
</dbReference>
<dbReference type="GO" id="GO:0006355">
    <property type="term" value="P:regulation of DNA-templated transcription"/>
    <property type="evidence" value="ECO:0007669"/>
    <property type="project" value="InterPro"/>
</dbReference>
<gene>
    <name evidence="4" type="ORF">H0264_24385</name>
</gene>
<name>A0A7D6V802_9NOCA</name>
<dbReference type="SMART" id="SM00382">
    <property type="entry name" value="AAA"/>
    <property type="match status" value="1"/>
</dbReference>
<dbReference type="InterPro" id="IPR041664">
    <property type="entry name" value="AAA_16"/>
</dbReference>
<keyword evidence="5" id="KW-1185">Reference proteome</keyword>
<evidence type="ECO:0000313" key="5">
    <source>
        <dbReference type="Proteomes" id="UP000515512"/>
    </source>
</evidence>
<dbReference type="SUPFAM" id="SSF48452">
    <property type="entry name" value="TPR-like"/>
    <property type="match status" value="2"/>
</dbReference>
<dbReference type="SUPFAM" id="SSF46894">
    <property type="entry name" value="C-terminal effector domain of the bipartite response regulators"/>
    <property type="match status" value="1"/>
</dbReference>
<dbReference type="Pfam" id="PF00196">
    <property type="entry name" value="GerE"/>
    <property type="match status" value="1"/>
</dbReference>
<dbReference type="InterPro" id="IPR036388">
    <property type="entry name" value="WH-like_DNA-bd_sf"/>
</dbReference>
<keyword evidence="1" id="KW-0547">Nucleotide-binding</keyword>
<organism evidence="4 5">
    <name type="scientific">Nocardia huaxiensis</name>
    <dbReference type="NCBI Taxonomy" id="2755382"/>
    <lineage>
        <taxon>Bacteria</taxon>
        <taxon>Bacillati</taxon>
        <taxon>Actinomycetota</taxon>
        <taxon>Actinomycetes</taxon>
        <taxon>Mycobacteriales</taxon>
        <taxon>Nocardiaceae</taxon>
        <taxon>Nocardia</taxon>
    </lineage>
</organism>
<dbReference type="InterPro" id="IPR003593">
    <property type="entry name" value="AAA+_ATPase"/>
</dbReference>
<dbReference type="InterPro" id="IPR011990">
    <property type="entry name" value="TPR-like_helical_dom_sf"/>
</dbReference>
<dbReference type="AlphaFoldDB" id="A0A7D6V802"/>
<dbReference type="RefSeq" id="WP_181579699.1">
    <property type="nucleotide sequence ID" value="NZ_CP059399.1"/>
</dbReference>
<dbReference type="PANTHER" id="PTHR16305">
    <property type="entry name" value="TESTICULAR SOLUBLE ADENYLYL CYCLASE"/>
    <property type="match status" value="1"/>
</dbReference>
<dbReference type="PROSITE" id="PS00622">
    <property type="entry name" value="HTH_LUXR_1"/>
    <property type="match status" value="1"/>
</dbReference>
<evidence type="ECO:0000256" key="1">
    <source>
        <dbReference type="ARBA" id="ARBA00022741"/>
    </source>
</evidence>
<evidence type="ECO:0000256" key="2">
    <source>
        <dbReference type="ARBA" id="ARBA00022840"/>
    </source>
</evidence>
<dbReference type="InterPro" id="IPR000792">
    <property type="entry name" value="Tscrpt_reg_LuxR_C"/>
</dbReference>
<dbReference type="InterPro" id="IPR016032">
    <property type="entry name" value="Sig_transdc_resp-reg_C-effctor"/>
</dbReference>
<sequence length="891" mass="94759">MPRDRVLPQPLVGRVAEQHALDRLLDRAKAGAGAALVLVGEPGIGKTALLDYAIERAGGMRVLRCRGVPSESDLAFAALHELLWPLLDRLDGLPPTQALALRGALGLGEPHGNQLLIGVAVLTLLADLAEEQPVLVIVDDLHLVDTASRHCLTFLARRTGEDAIAFLAATHPGTAAIADMLPTLTIAGLDTESAEQLVAQLNPALSPLRARALLRLTAGNPLALRELSRTATTNLGPAAEPQLELGPRLRAAFDADLGRLTPDQRTALLVTAAEDGADAIVAERAATRLGVPAAEWNAAVESGLMRLSDGRMVMRHPLIRAAVYDAAGPAERRAVHTALAAVFADRTVSPGLTESLMSSDPDRAAWHLAAAAEHPDEGIAATLDAVAERAWARGGQTSAARILRRAAALSPDANAAAVRLSKAARAAWDGGDVETARELLATAGERADPAVVSAAGGGLQGMFELGQGDPARARRMLVRDAESAEERFRAEIEYAALRAAWAAGESLDAAQFDALVTRDFDSGADVPPWRLPIADVAVAHGTERHALDMVDAAVERMRTDGPISWLGYTLSQRSALHFLIGRWDDALTDAAEALRLAPDFTGRKTVADSYCTLAFIAGLRGEEAAVIEFSGRTLAFSQPLRYLPVTASAQWSRGLAALSAERPDEAYALLEPISRPGDPAHHPTIELLAAADTIEAAVRSGRSDRAARHLNVLAAHAETTGADWAVAAVACSRALLEPGSDAAAHFAEAFEHAPAHRPFACARLRLLYGEWLRRNRRRSDAQEQLRSAHQTFGDFGAAPWTARAQRELAMAGDRQAGDLAEAARTAVLTPQELQVAKLAATGLTNRDIAARLLISPRTVAHHLSNVFPKLGLARREELARVDFERGFRLAL</sequence>
<dbReference type="InterPro" id="IPR027417">
    <property type="entry name" value="P-loop_NTPase"/>
</dbReference>
<dbReference type="PRINTS" id="PR00038">
    <property type="entry name" value="HTHLUXR"/>
</dbReference>
<dbReference type="EMBL" id="CP059399">
    <property type="protein sequence ID" value="QLY28493.1"/>
    <property type="molecule type" value="Genomic_DNA"/>
</dbReference>
<accession>A0A7D6V802</accession>
<dbReference type="Gene3D" id="1.10.10.10">
    <property type="entry name" value="Winged helix-like DNA-binding domain superfamily/Winged helix DNA-binding domain"/>
    <property type="match status" value="1"/>
</dbReference>
<dbReference type="PROSITE" id="PS50043">
    <property type="entry name" value="HTH_LUXR_2"/>
    <property type="match status" value="1"/>
</dbReference>
<proteinExistence type="predicted"/>
<dbReference type="GO" id="GO:0005737">
    <property type="term" value="C:cytoplasm"/>
    <property type="evidence" value="ECO:0007669"/>
    <property type="project" value="TreeGrafter"/>
</dbReference>
<dbReference type="PANTHER" id="PTHR16305:SF35">
    <property type="entry name" value="TRANSCRIPTIONAL ACTIVATOR DOMAIN"/>
    <property type="match status" value="1"/>
</dbReference>
<dbReference type="CDD" id="cd06170">
    <property type="entry name" value="LuxR_C_like"/>
    <property type="match status" value="1"/>
</dbReference>
<dbReference type="Gene3D" id="1.25.40.10">
    <property type="entry name" value="Tetratricopeptide repeat domain"/>
    <property type="match status" value="1"/>
</dbReference>
<evidence type="ECO:0000313" key="4">
    <source>
        <dbReference type="EMBL" id="QLY28493.1"/>
    </source>
</evidence>
<reference evidence="4 5" key="1">
    <citation type="submission" date="2020-07" db="EMBL/GenBank/DDBJ databases">
        <authorList>
            <person name="Zhuang K."/>
            <person name="Ran Y."/>
        </authorList>
    </citation>
    <scope>NUCLEOTIDE SEQUENCE [LARGE SCALE GENOMIC DNA]</scope>
    <source>
        <strain evidence="4 5">WCH-YHL-001</strain>
    </source>
</reference>
<keyword evidence="2" id="KW-0067">ATP-binding</keyword>
<dbReference type="GO" id="GO:0003677">
    <property type="term" value="F:DNA binding"/>
    <property type="evidence" value="ECO:0007669"/>
    <property type="project" value="InterPro"/>
</dbReference>
<feature type="domain" description="HTH luxR-type" evidence="3">
    <location>
        <begin position="821"/>
        <end position="886"/>
    </location>
</feature>
<dbReference type="Proteomes" id="UP000515512">
    <property type="component" value="Chromosome"/>
</dbReference>
<dbReference type="GO" id="GO:0005524">
    <property type="term" value="F:ATP binding"/>
    <property type="evidence" value="ECO:0007669"/>
    <property type="project" value="UniProtKB-KW"/>
</dbReference>
<dbReference type="GO" id="GO:0004016">
    <property type="term" value="F:adenylate cyclase activity"/>
    <property type="evidence" value="ECO:0007669"/>
    <property type="project" value="TreeGrafter"/>
</dbReference>